<dbReference type="GO" id="GO:0030313">
    <property type="term" value="C:cell envelope"/>
    <property type="evidence" value="ECO:0007669"/>
    <property type="project" value="UniProtKB-SubCell"/>
</dbReference>
<dbReference type="EMBL" id="JABWDU010000011">
    <property type="protein sequence ID" value="NVD42845.1"/>
    <property type="molecule type" value="Genomic_DNA"/>
</dbReference>
<dbReference type="InterPro" id="IPR050465">
    <property type="entry name" value="UPF0194_transport"/>
</dbReference>
<protein>
    <submittedName>
        <fullName evidence="3">HlyD family efflux transporter periplasmic adaptor subunit</fullName>
    </submittedName>
</protein>
<evidence type="ECO:0000256" key="1">
    <source>
        <dbReference type="ARBA" id="ARBA00004196"/>
    </source>
</evidence>
<dbReference type="RefSeq" id="WP_176356195.1">
    <property type="nucleotide sequence ID" value="NZ_JABWDU010000011.1"/>
</dbReference>
<accession>A0A7Y6QBY8</accession>
<dbReference type="PANTHER" id="PTHR32347">
    <property type="entry name" value="EFFLUX SYSTEM COMPONENT YKNX-RELATED"/>
    <property type="match status" value="1"/>
</dbReference>
<comment type="caution">
    <text evidence="3">The sequence shown here is derived from an EMBL/GenBank/DDBJ whole genome shotgun (WGS) entry which is preliminary data.</text>
</comment>
<gene>
    <name evidence="3" type="ORF">HT585_28660</name>
</gene>
<organism evidence="3 4">
    <name type="scientific">Ensifer oleiphilus</name>
    <dbReference type="NCBI Taxonomy" id="2742698"/>
    <lineage>
        <taxon>Bacteria</taxon>
        <taxon>Pseudomonadati</taxon>
        <taxon>Pseudomonadota</taxon>
        <taxon>Alphaproteobacteria</taxon>
        <taxon>Hyphomicrobiales</taxon>
        <taxon>Rhizobiaceae</taxon>
        <taxon>Sinorhizobium/Ensifer group</taxon>
        <taxon>Ensifer</taxon>
    </lineage>
</organism>
<sequence length="366" mass="38385">MFSGAVIGMYFQPPALQKFYALTGLQPGAGSTAPIALPPEIILPKDMAETMRASDVVGLARLMPRGDISYVAPPYGAGDARVAEVLVTEGDVVTQGTMVARLDNQAQLESAIFLAEANLAVRQATLVQIRAAVENSRNEALASLAQAQSVAAEATASLSRTNDLSAHGVATQSALDTAIAAERQAAAAVEKAKATLARYPAAEVEDQPDVIVASRNLEAAQAELARARNDLIRSAVVAPISGTVLNIHARPGQKPPTEGLMEMGDTSRMMAEAEIYQDRISLVEVGQPVELVAAALNRTLLGRVATIGLTVGRQGLLSDDTAANTDARVIRVMVELDEASSTIAARFTNLEVIARIDTDNSVPAKP</sequence>
<proteinExistence type="predicted"/>
<evidence type="ECO:0000313" key="3">
    <source>
        <dbReference type="EMBL" id="NVD42845.1"/>
    </source>
</evidence>
<name>A0A7Y6QBY8_9HYPH</name>
<dbReference type="InterPro" id="IPR014315">
    <property type="entry name" value="ABC_heterocyst_DevB"/>
</dbReference>
<evidence type="ECO:0000313" key="4">
    <source>
        <dbReference type="Proteomes" id="UP000520198"/>
    </source>
</evidence>
<evidence type="ECO:0000256" key="2">
    <source>
        <dbReference type="ARBA" id="ARBA00023054"/>
    </source>
</evidence>
<dbReference type="Gene3D" id="2.40.30.170">
    <property type="match status" value="1"/>
</dbReference>
<dbReference type="Gene3D" id="1.10.287.470">
    <property type="entry name" value="Helix hairpin bin"/>
    <property type="match status" value="1"/>
</dbReference>
<reference evidence="3 4" key="1">
    <citation type="submission" date="2020-06" db="EMBL/GenBank/DDBJ databases">
        <authorList>
            <person name="Grouzdev D.S."/>
        </authorList>
    </citation>
    <scope>NUCLEOTIDE SEQUENCE [LARGE SCALE GENOMIC DNA]</scope>
    <source>
        <strain evidence="3 4">HO-A22</strain>
    </source>
</reference>
<keyword evidence="4" id="KW-1185">Reference proteome</keyword>
<comment type="subcellular location">
    <subcellularLocation>
        <location evidence="1">Cell envelope</location>
    </subcellularLocation>
</comment>
<dbReference type="PANTHER" id="PTHR32347:SF27">
    <property type="entry name" value="RND EFFLUX PUMP MEMBRANE FUSION PROTEIN BARREL-SANDWICH DOMAIN-CONTAINING PROTEIN"/>
    <property type="match status" value="1"/>
</dbReference>
<keyword evidence="2" id="KW-0175">Coiled coil</keyword>
<dbReference type="Proteomes" id="UP000520198">
    <property type="component" value="Unassembled WGS sequence"/>
</dbReference>
<dbReference type="NCBIfam" id="TIGR02971">
    <property type="entry name" value="heterocyst_DevB"/>
    <property type="match status" value="1"/>
</dbReference>
<dbReference type="AlphaFoldDB" id="A0A7Y6QBY8"/>